<dbReference type="EMBL" id="CP090031">
    <property type="protein sequence ID" value="UPK91556.1"/>
    <property type="molecule type" value="Genomic_DNA"/>
</dbReference>
<sequence length="544" mass="62134">MIRPPPSFPFLSLAESHHVTDSSAGVIPASFNKLPTMIRLPDEIWHDIFLRLLCPLPKVKWTEVRDKLNRDPVRLLLILSLVSRQFHRVAQGLLFRVIVSGVRDDEHERQAKLARTLATHPDYGLNARAIAIDDVEWPTDAGLSNMLEECLASRNMPQSFRTLWDTNMHNAYVNKTPRDRNNLTSFILALTHDVKFVDLTYSCPSQPLFWLLGGSLGRRERLAYAECNEFFGNEDEQMLNDNAAETYANHLPHLRELRLRGVGYNSDIELSPPITDFRRVLIHPNLTILRAQGFHWLGFEKETRLWASFPIRLQVLDICEAIIDAKAIRHMLAICKDLRSLYITLGNVRKAGFDVDWEFDLTTIGHSLRQFGRNLVEFGLHTDGFEANRHCFGRIGSLESMPRLRHLCITKENLVGEHGLEETLVLNEALPFALESLCFYPEFYVSPEADYPDVYQETNDEVCGVLVCDDYPDLREVTILRISEEEKVKGGEFGGAVEGWDLVETMRLVTGDNPNSLMHLNSFLTRKRPYGPAVANPALTWEQT</sequence>
<reference evidence="1" key="1">
    <citation type="submission" date="2021-11" db="EMBL/GenBank/DDBJ databases">
        <title>Fusarium solani-melongenae Genome sequencing and assembly.</title>
        <authorList>
            <person name="Xie S."/>
            <person name="Huang L."/>
            <person name="Zhang X."/>
        </authorList>
    </citation>
    <scope>NUCLEOTIDE SEQUENCE</scope>
    <source>
        <strain evidence="1">CRI 24-3</strain>
    </source>
</reference>
<dbReference type="Proteomes" id="UP000830768">
    <property type="component" value="Chromosome 2"/>
</dbReference>
<name>A0ACD3YRI2_FUSSC</name>
<protein>
    <submittedName>
        <fullName evidence="1">Uncharacterized protein</fullName>
    </submittedName>
</protein>
<evidence type="ECO:0000313" key="2">
    <source>
        <dbReference type="Proteomes" id="UP000830768"/>
    </source>
</evidence>
<proteinExistence type="predicted"/>
<keyword evidence="2" id="KW-1185">Reference proteome</keyword>
<evidence type="ECO:0000313" key="1">
    <source>
        <dbReference type="EMBL" id="UPK91556.1"/>
    </source>
</evidence>
<gene>
    <name evidence="1" type="ORF">LCI18_002491</name>
</gene>
<organism evidence="1 2">
    <name type="scientific">Fusarium solani subsp. cucurbitae</name>
    <name type="common">Neocosmosporum cucurbitae</name>
    <dbReference type="NCBI Taxonomy" id="2747967"/>
    <lineage>
        <taxon>Eukaryota</taxon>
        <taxon>Fungi</taxon>
        <taxon>Dikarya</taxon>
        <taxon>Ascomycota</taxon>
        <taxon>Pezizomycotina</taxon>
        <taxon>Sordariomycetes</taxon>
        <taxon>Hypocreomycetidae</taxon>
        <taxon>Hypocreales</taxon>
        <taxon>Nectriaceae</taxon>
        <taxon>Fusarium</taxon>
        <taxon>Fusarium solani species complex</taxon>
    </lineage>
</organism>
<accession>A0ACD3YRI2</accession>